<dbReference type="RefSeq" id="XP_005817902.1">
    <property type="nucleotide sequence ID" value="XM_005817845.1"/>
</dbReference>
<evidence type="ECO:0000256" key="1">
    <source>
        <dbReference type="SAM" id="MobiDB-lite"/>
    </source>
</evidence>
<dbReference type="PaxDb" id="55529-EKX30922"/>
<dbReference type="KEGG" id="gtt:GUITHDRAFT_156726"/>
<dbReference type="HOGENOM" id="CLU_2417856_0_0_1"/>
<protein>
    <submittedName>
        <fullName evidence="2 3">Uncharacterized protein</fullName>
    </submittedName>
</protein>
<keyword evidence="4" id="KW-1185">Reference proteome</keyword>
<feature type="region of interest" description="Disordered" evidence="1">
    <location>
        <begin position="62"/>
        <end position="92"/>
    </location>
</feature>
<dbReference type="Proteomes" id="UP000011087">
    <property type="component" value="Unassembled WGS sequence"/>
</dbReference>
<evidence type="ECO:0000313" key="4">
    <source>
        <dbReference type="Proteomes" id="UP000011087"/>
    </source>
</evidence>
<reference evidence="4" key="2">
    <citation type="submission" date="2012-11" db="EMBL/GenBank/DDBJ databases">
        <authorList>
            <person name="Kuo A."/>
            <person name="Curtis B.A."/>
            <person name="Tanifuji G."/>
            <person name="Burki F."/>
            <person name="Gruber A."/>
            <person name="Irimia M."/>
            <person name="Maruyama S."/>
            <person name="Arias M.C."/>
            <person name="Ball S.G."/>
            <person name="Gile G.H."/>
            <person name="Hirakawa Y."/>
            <person name="Hopkins J.F."/>
            <person name="Rensing S.A."/>
            <person name="Schmutz J."/>
            <person name="Symeonidi A."/>
            <person name="Elias M."/>
            <person name="Eveleigh R.J."/>
            <person name="Herman E.K."/>
            <person name="Klute M.J."/>
            <person name="Nakayama T."/>
            <person name="Obornik M."/>
            <person name="Reyes-Prieto A."/>
            <person name="Armbrust E.V."/>
            <person name="Aves S.J."/>
            <person name="Beiko R.G."/>
            <person name="Coutinho P."/>
            <person name="Dacks J.B."/>
            <person name="Durnford D.G."/>
            <person name="Fast N.M."/>
            <person name="Green B.R."/>
            <person name="Grisdale C."/>
            <person name="Hempe F."/>
            <person name="Henrissat B."/>
            <person name="Hoppner M.P."/>
            <person name="Ishida K.-I."/>
            <person name="Kim E."/>
            <person name="Koreny L."/>
            <person name="Kroth P.G."/>
            <person name="Liu Y."/>
            <person name="Malik S.-B."/>
            <person name="Maier U.G."/>
            <person name="McRose D."/>
            <person name="Mock T."/>
            <person name="Neilson J.A."/>
            <person name="Onodera N.T."/>
            <person name="Poole A.M."/>
            <person name="Pritham E.J."/>
            <person name="Richards T.A."/>
            <person name="Rocap G."/>
            <person name="Roy S.W."/>
            <person name="Sarai C."/>
            <person name="Schaack S."/>
            <person name="Shirato S."/>
            <person name="Slamovits C.H."/>
            <person name="Spencer D.F."/>
            <person name="Suzuki S."/>
            <person name="Worden A.Z."/>
            <person name="Zauner S."/>
            <person name="Barry K."/>
            <person name="Bell C."/>
            <person name="Bharti A.K."/>
            <person name="Crow J.A."/>
            <person name="Grimwood J."/>
            <person name="Kramer R."/>
            <person name="Lindquist E."/>
            <person name="Lucas S."/>
            <person name="Salamov A."/>
            <person name="McFadden G.I."/>
            <person name="Lane C.E."/>
            <person name="Keeling P.J."/>
            <person name="Gray M.W."/>
            <person name="Grigoriev I.V."/>
            <person name="Archibald J.M."/>
        </authorList>
    </citation>
    <scope>NUCLEOTIDE SEQUENCE</scope>
    <source>
        <strain evidence="4">CCMP2712</strain>
    </source>
</reference>
<dbReference type="AlphaFoldDB" id="L1I4C7"/>
<name>L1I4C7_GUITC</name>
<evidence type="ECO:0000313" key="2">
    <source>
        <dbReference type="EMBL" id="EKX30922.1"/>
    </source>
</evidence>
<accession>L1I4C7</accession>
<gene>
    <name evidence="2" type="ORF">GUITHDRAFT_156726</name>
</gene>
<evidence type="ECO:0000313" key="3">
    <source>
        <dbReference type="EnsemblProtists" id="EKX30922"/>
    </source>
</evidence>
<dbReference type="EMBL" id="JH993451">
    <property type="protein sequence ID" value="EKX30922.1"/>
    <property type="molecule type" value="Genomic_DNA"/>
</dbReference>
<reference evidence="2 4" key="1">
    <citation type="journal article" date="2012" name="Nature">
        <title>Algal genomes reveal evolutionary mosaicism and the fate of nucleomorphs.</title>
        <authorList>
            <consortium name="DOE Joint Genome Institute"/>
            <person name="Curtis B.A."/>
            <person name="Tanifuji G."/>
            <person name="Burki F."/>
            <person name="Gruber A."/>
            <person name="Irimia M."/>
            <person name="Maruyama S."/>
            <person name="Arias M.C."/>
            <person name="Ball S.G."/>
            <person name="Gile G.H."/>
            <person name="Hirakawa Y."/>
            <person name="Hopkins J.F."/>
            <person name="Kuo A."/>
            <person name="Rensing S.A."/>
            <person name="Schmutz J."/>
            <person name="Symeonidi A."/>
            <person name="Elias M."/>
            <person name="Eveleigh R.J."/>
            <person name="Herman E.K."/>
            <person name="Klute M.J."/>
            <person name="Nakayama T."/>
            <person name="Obornik M."/>
            <person name="Reyes-Prieto A."/>
            <person name="Armbrust E.V."/>
            <person name="Aves S.J."/>
            <person name="Beiko R.G."/>
            <person name="Coutinho P."/>
            <person name="Dacks J.B."/>
            <person name="Durnford D.G."/>
            <person name="Fast N.M."/>
            <person name="Green B.R."/>
            <person name="Grisdale C.J."/>
            <person name="Hempel F."/>
            <person name="Henrissat B."/>
            <person name="Hoppner M.P."/>
            <person name="Ishida K."/>
            <person name="Kim E."/>
            <person name="Koreny L."/>
            <person name="Kroth P.G."/>
            <person name="Liu Y."/>
            <person name="Malik S.B."/>
            <person name="Maier U.G."/>
            <person name="McRose D."/>
            <person name="Mock T."/>
            <person name="Neilson J.A."/>
            <person name="Onodera N.T."/>
            <person name="Poole A.M."/>
            <person name="Pritham E.J."/>
            <person name="Richards T.A."/>
            <person name="Rocap G."/>
            <person name="Roy S.W."/>
            <person name="Sarai C."/>
            <person name="Schaack S."/>
            <person name="Shirato S."/>
            <person name="Slamovits C.H."/>
            <person name="Spencer D.F."/>
            <person name="Suzuki S."/>
            <person name="Worden A.Z."/>
            <person name="Zauner S."/>
            <person name="Barry K."/>
            <person name="Bell C."/>
            <person name="Bharti A.K."/>
            <person name="Crow J.A."/>
            <person name="Grimwood J."/>
            <person name="Kramer R."/>
            <person name="Lindquist E."/>
            <person name="Lucas S."/>
            <person name="Salamov A."/>
            <person name="McFadden G.I."/>
            <person name="Lane C.E."/>
            <person name="Keeling P.J."/>
            <person name="Gray M.W."/>
            <person name="Grigoriev I.V."/>
            <person name="Archibald J.M."/>
        </authorList>
    </citation>
    <scope>NUCLEOTIDE SEQUENCE</scope>
    <source>
        <strain evidence="2 4">CCMP2712</strain>
    </source>
</reference>
<feature type="compositionally biased region" description="Polar residues" evidence="1">
    <location>
        <begin position="75"/>
        <end position="84"/>
    </location>
</feature>
<dbReference type="GeneID" id="17287642"/>
<reference evidence="3" key="3">
    <citation type="submission" date="2015-06" db="UniProtKB">
        <authorList>
            <consortium name="EnsemblProtists"/>
        </authorList>
    </citation>
    <scope>IDENTIFICATION</scope>
</reference>
<proteinExistence type="predicted"/>
<sequence>MSAMAAAFAPTPALNALRPALRVPACSSLRMSANEDDQPKDLSKGNDFISIIIDSVKRLFKKSEDDYPPGEGQGFTMTPKTPQRNKGDWGDK</sequence>
<dbReference type="EnsemblProtists" id="EKX30922">
    <property type="protein sequence ID" value="EKX30922"/>
    <property type="gene ID" value="GUITHDRAFT_156726"/>
</dbReference>
<organism evidence="2">
    <name type="scientific">Guillardia theta (strain CCMP2712)</name>
    <name type="common">Cryptophyte</name>
    <dbReference type="NCBI Taxonomy" id="905079"/>
    <lineage>
        <taxon>Eukaryota</taxon>
        <taxon>Cryptophyceae</taxon>
        <taxon>Pyrenomonadales</taxon>
        <taxon>Geminigeraceae</taxon>
        <taxon>Guillardia</taxon>
    </lineage>
</organism>